<keyword evidence="9 14" id="KW-0479">Metal-binding</keyword>
<evidence type="ECO:0000256" key="14">
    <source>
        <dbReference type="RuleBase" id="RU000506"/>
    </source>
</evidence>
<dbReference type="PIRSF" id="PIRSF000808">
    <property type="entry name" value="GalT"/>
    <property type="match status" value="1"/>
</dbReference>
<evidence type="ECO:0000256" key="9">
    <source>
        <dbReference type="ARBA" id="ARBA00022723"/>
    </source>
</evidence>
<gene>
    <name evidence="18" type="primary">galT</name>
    <name evidence="18" type="ORF">GCM10022377_23030</name>
</gene>
<keyword evidence="12 14" id="KW-0119">Carbohydrate metabolism</keyword>
<dbReference type="PROSITE" id="PS00117">
    <property type="entry name" value="GAL_P_UDP_TRANSF_I"/>
    <property type="match status" value="1"/>
</dbReference>
<dbReference type="Proteomes" id="UP001501536">
    <property type="component" value="Unassembled WGS sequence"/>
</dbReference>
<dbReference type="Pfam" id="PF02744">
    <property type="entry name" value="GalP_UDP_tr_C"/>
    <property type="match status" value="1"/>
</dbReference>
<dbReference type="RefSeq" id="WP_344884595.1">
    <property type="nucleotide sequence ID" value="NZ_BAABCJ010000005.1"/>
</dbReference>
<evidence type="ECO:0000256" key="5">
    <source>
        <dbReference type="ARBA" id="ARBA00012384"/>
    </source>
</evidence>
<keyword evidence="11 14" id="KW-0299">Galactose metabolism</keyword>
<reference evidence="19" key="1">
    <citation type="journal article" date="2019" name="Int. J. Syst. Evol. Microbiol.">
        <title>The Global Catalogue of Microorganisms (GCM) 10K type strain sequencing project: providing services to taxonomists for standard genome sequencing and annotation.</title>
        <authorList>
            <consortium name="The Broad Institute Genomics Platform"/>
            <consortium name="The Broad Institute Genome Sequencing Center for Infectious Disease"/>
            <person name="Wu L."/>
            <person name="Ma J."/>
        </authorList>
    </citation>
    <scope>NUCLEOTIDE SEQUENCE [LARGE SCALE GENOMIC DNA]</scope>
    <source>
        <strain evidence="19">JCM 16961</strain>
    </source>
</reference>
<keyword evidence="7 14" id="KW-0808">Transferase</keyword>
<evidence type="ECO:0000259" key="16">
    <source>
        <dbReference type="Pfam" id="PF01087"/>
    </source>
</evidence>
<evidence type="ECO:0000256" key="2">
    <source>
        <dbReference type="ARBA" id="ARBA00001947"/>
    </source>
</evidence>
<evidence type="ECO:0000256" key="7">
    <source>
        <dbReference type="ARBA" id="ARBA00022679"/>
    </source>
</evidence>
<dbReference type="Gene3D" id="3.30.428.10">
    <property type="entry name" value="HIT-like"/>
    <property type="match status" value="2"/>
</dbReference>
<evidence type="ECO:0000256" key="4">
    <source>
        <dbReference type="ARBA" id="ARBA00010951"/>
    </source>
</evidence>
<evidence type="ECO:0000256" key="13">
    <source>
        <dbReference type="NCBIfam" id="TIGR00209"/>
    </source>
</evidence>
<comment type="caution">
    <text evidence="18">The sequence shown here is derived from an EMBL/GenBank/DDBJ whole genome shotgun (WGS) entry which is preliminary data.</text>
</comment>
<proteinExistence type="inferred from homology"/>
<accession>A0ABP7DSV9</accession>
<evidence type="ECO:0000313" key="19">
    <source>
        <dbReference type="Proteomes" id="UP001501536"/>
    </source>
</evidence>
<feature type="domain" description="Galactose-1-phosphate uridyl transferase N-terminal" evidence="16">
    <location>
        <begin position="53"/>
        <end position="208"/>
    </location>
</feature>
<dbReference type="PANTHER" id="PTHR11943:SF1">
    <property type="entry name" value="GALACTOSE-1-PHOSPHATE URIDYLYLTRANSFERASE"/>
    <property type="match status" value="1"/>
</dbReference>
<comment type="similarity">
    <text evidence="4 14">Belongs to the galactose-1-phosphate uridylyltransferase type 1 family.</text>
</comment>
<name>A0ABP7DSV9_9MICC</name>
<evidence type="ECO:0000256" key="3">
    <source>
        <dbReference type="ARBA" id="ARBA00004947"/>
    </source>
</evidence>
<dbReference type="InterPro" id="IPR005850">
    <property type="entry name" value="GalP_Utransf_C"/>
</dbReference>
<dbReference type="SUPFAM" id="SSF54197">
    <property type="entry name" value="HIT-like"/>
    <property type="match status" value="2"/>
</dbReference>
<dbReference type="Pfam" id="PF01087">
    <property type="entry name" value="GalP_UDP_transf"/>
    <property type="match status" value="1"/>
</dbReference>
<dbReference type="NCBIfam" id="TIGR00209">
    <property type="entry name" value="galT_1"/>
    <property type="match status" value="1"/>
</dbReference>
<keyword evidence="10" id="KW-0862">Zinc</keyword>
<dbReference type="InterPro" id="IPR019779">
    <property type="entry name" value="GalP_UDPtransf1_His-AS"/>
</dbReference>
<comment type="catalytic activity">
    <reaction evidence="1 14">
        <text>alpha-D-galactose 1-phosphate + UDP-alpha-D-glucose = alpha-D-glucose 1-phosphate + UDP-alpha-D-galactose</text>
        <dbReference type="Rhea" id="RHEA:13989"/>
        <dbReference type="ChEBI" id="CHEBI:58336"/>
        <dbReference type="ChEBI" id="CHEBI:58601"/>
        <dbReference type="ChEBI" id="CHEBI:58885"/>
        <dbReference type="ChEBI" id="CHEBI:66914"/>
        <dbReference type="EC" id="2.7.7.12"/>
    </reaction>
</comment>
<comment type="cofactor">
    <cofactor evidence="2">
        <name>Zn(2+)</name>
        <dbReference type="ChEBI" id="CHEBI:29105"/>
    </cofactor>
</comment>
<evidence type="ECO:0000259" key="17">
    <source>
        <dbReference type="Pfam" id="PF02744"/>
    </source>
</evidence>
<dbReference type="EC" id="2.7.7.12" evidence="5 13"/>
<dbReference type="InterPro" id="IPR001937">
    <property type="entry name" value="GalP_UDPtransf1"/>
</dbReference>
<evidence type="ECO:0000256" key="11">
    <source>
        <dbReference type="ARBA" id="ARBA00023144"/>
    </source>
</evidence>
<dbReference type="GO" id="GO:0016779">
    <property type="term" value="F:nucleotidyltransferase activity"/>
    <property type="evidence" value="ECO:0007669"/>
    <property type="project" value="UniProtKB-KW"/>
</dbReference>
<evidence type="ECO:0000256" key="12">
    <source>
        <dbReference type="ARBA" id="ARBA00023277"/>
    </source>
</evidence>
<keyword evidence="19" id="KW-1185">Reference proteome</keyword>
<evidence type="ECO:0000256" key="10">
    <source>
        <dbReference type="ARBA" id="ARBA00022833"/>
    </source>
</evidence>
<feature type="region of interest" description="Disordered" evidence="15">
    <location>
        <begin position="320"/>
        <end position="350"/>
    </location>
</feature>
<evidence type="ECO:0000256" key="8">
    <source>
        <dbReference type="ARBA" id="ARBA00022695"/>
    </source>
</evidence>
<comment type="pathway">
    <text evidence="3 14">Carbohydrate metabolism; galactose metabolism.</text>
</comment>
<feature type="domain" description="Galactose-1-phosphate uridyl transferase C-terminal" evidence="17">
    <location>
        <begin position="217"/>
        <end position="325"/>
    </location>
</feature>
<sequence>MSHLDPRPRGGAEPLATTMADGRELLYFYDAGAAPAEAPAADARDLPGRPPSSELRYDPLLGEWIAFAAHRQTRTHLPPADQCPLCPTTAANPSEVPAEDYHVVVFENRFPSLGPEQHAQVLGTHLGSIDPAHGRCEVVTFGADHAASLSGMGVERVRTVVDAWTHRTGALLAMDGIEQVFPFENRGAEIGVTLHHPHGQIYGYPYVPARVQAQLRQVREHRVRTGRSLFADVLDFELEQGSRIVHRGEHWTLFVPFAARMPVEAHLMPHRHVGDLTELTDAERDELAAVYHRLLRGVDALYESPTPYISAWYQAPRRARADGHSAGHDDGHSDGHDDGHSDGHDDGRDDYRLHLQLTSPRRAESKLKYLAGSEAAMGAFVGDVIPEASAQALRDAIARAEA</sequence>
<dbReference type="EMBL" id="BAABCJ010000005">
    <property type="protein sequence ID" value="GAA3708637.1"/>
    <property type="molecule type" value="Genomic_DNA"/>
</dbReference>
<keyword evidence="8 14" id="KW-0548">Nucleotidyltransferase</keyword>
<dbReference type="InterPro" id="IPR036265">
    <property type="entry name" value="HIT-like_sf"/>
</dbReference>
<evidence type="ECO:0000256" key="15">
    <source>
        <dbReference type="SAM" id="MobiDB-lite"/>
    </source>
</evidence>
<protein>
    <recommendedName>
        <fullName evidence="6 13">Galactose-1-phosphate uridylyltransferase</fullName>
        <ecNumber evidence="5 13">2.7.7.12</ecNumber>
    </recommendedName>
</protein>
<evidence type="ECO:0000256" key="6">
    <source>
        <dbReference type="ARBA" id="ARBA00016340"/>
    </source>
</evidence>
<dbReference type="PANTHER" id="PTHR11943">
    <property type="entry name" value="GALACTOSE-1-PHOSPHATE URIDYLYLTRANSFERASE"/>
    <property type="match status" value="1"/>
</dbReference>
<organism evidence="18 19">
    <name type="scientific">Zhihengliuella alba</name>
    <dbReference type="NCBI Taxonomy" id="547018"/>
    <lineage>
        <taxon>Bacteria</taxon>
        <taxon>Bacillati</taxon>
        <taxon>Actinomycetota</taxon>
        <taxon>Actinomycetes</taxon>
        <taxon>Micrococcales</taxon>
        <taxon>Micrococcaceae</taxon>
        <taxon>Zhihengliuella</taxon>
    </lineage>
</organism>
<dbReference type="InterPro" id="IPR005849">
    <property type="entry name" value="GalP_Utransf_N"/>
</dbReference>
<evidence type="ECO:0000313" key="18">
    <source>
        <dbReference type="EMBL" id="GAA3708637.1"/>
    </source>
</evidence>
<evidence type="ECO:0000256" key="1">
    <source>
        <dbReference type="ARBA" id="ARBA00001107"/>
    </source>
</evidence>